<dbReference type="PROSITE" id="PS00609">
    <property type="entry name" value="GLYCOSYL_HYDROL_F32"/>
    <property type="match status" value="1"/>
</dbReference>
<dbReference type="InterPro" id="IPR018053">
    <property type="entry name" value="Glyco_hydro_32_AS"/>
</dbReference>
<comment type="pathway">
    <text evidence="1 9">Glycan biosynthesis; sucrose metabolism.</text>
</comment>
<comment type="similarity">
    <text evidence="2 8">Belongs to the glycosyl hydrolase 32 family.</text>
</comment>
<comment type="function">
    <text evidence="9">Enables the bacterium to metabolize sucrose as a sole carbon source.</text>
</comment>
<evidence type="ECO:0000256" key="2">
    <source>
        <dbReference type="ARBA" id="ARBA00009902"/>
    </source>
</evidence>
<dbReference type="GO" id="GO:0005737">
    <property type="term" value="C:cytoplasm"/>
    <property type="evidence" value="ECO:0007669"/>
    <property type="project" value="UniProtKB-SubCell"/>
</dbReference>
<dbReference type="SMART" id="SM00640">
    <property type="entry name" value="Glyco_32"/>
    <property type="match status" value="1"/>
</dbReference>
<feature type="domain" description="Glycosyl hydrolase family 32 N-terminal" evidence="10">
    <location>
        <begin position="32"/>
        <end position="338"/>
    </location>
</feature>
<dbReference type="InterPro" id="IPR013320">
    <property type="entry name" value="ConA-like_dom_sf"/>
</dbReference>
<gene>
    <name evidence="12" type="ORF">EDD71_1375</name>
</gene>
<comment type="subcellular location">
    <subcellularLocation>
        <location evidence="9">Cytoplasm</location>
    </subcellularLocation>
</comment>
<keyword evidence="13" id="KW-1185">Reference proteome</keyword>
<dbReference type="PANTHER" id="PTHR43101">
    <property type="entry name" value="BETA-FRUCTOSIDASE"/>
    <property type="match status" value="1"/>
</dbReference>
<evidence type="ECO:0000256" key="9">
    <source>
        <dbReference type="RuleBase" id="RU365015"/>
    </source>
</evidence>
<dbReference type="Pfam" id="PF00251">
    <property type="entry name" value="Glyco_hydro_32N"/>
    <property type="match status" value="1"/>
</dbReference>
<protein>
    <recommendedName>
        <fullName evidence="4 8">Sucrose-6-phosphate hydrolase</fullName>
        <ecNumber evidence="3 8">3.2.1.26</ecNumber>
    </recommendedName>
    <alternativeName>
        <fullName evidence="7 9">Invertase</fullName>
    </alternativeName>
</protein>
<name>A0A4R7K4D6_9CLOT</name>
<dbReference type="InterPro" id="IPR001362">
    <property type="entry name" value="Glyco_hydro_32"/>
</dbReference>
<dbReference type="CDD" id="cd18623">
    <property type="entry name" value="GH32_ScrB-like"/>
    <property type="match status" value="1"/>
</dbReference>
<dbReference type="PANTHER" id="PTHR43101:SF1">
    <property type="entry name" value="BETA-FRUCTOSIDASE"/>
    <property type="match status" value="1"/>
</dbReference>
<dbReference type="InterPro" id="IPR006232">
    <property type="entry name" value="Suc6P_hydrolase"/>
</dbReference>
<keyword evidence="9" id="KW-0119">Carbohydrate metabolism</keyword>
<dbReference type="Gene3D" id="2.60.120.560">
    <property type="entry name" value="Exo-inulinase, domain 1"/>
    <property type="match status" value="1"/>
</dbReference>
<dbReference type="Gene3D" id="2.115.10.20">
    <property type="entry name" value="Glycosyl hydrolase domain, family 43"/>
    <property type="match status" value="1"/>
</dbReference>
<organism evidence="12 13">
    <name type="scientific">Fonticella tunisiensis</name>
    <dbReference type="NCBI Taxonomy" id="1096341"/>
    <lineage>
        <taxon>Bacteria</taxon>
        <taxon>Bacillati</taxon>
        <taxon>Bacillota</taxon>
        <taxon>Clostridia</taxon>
        <taxon>Eubacteriales</taxon>
        <taxon>Clostridiaceae</taxon>
        <taxon>Fonticella</taxon>
    </lineage>
</organism>
<feature type="domain" description="Glycosyl hydrolase family 32 C-terminal" evidence="11">
    <location>
        <begin position="341"/>
        <end position="488"/>
    </location>
</feature>
<comment type="caution">
    <text evidence="12">The sequence shown here is derived from an EMBL/GenBank/DDBJ whole genome shotgun (WGS) entry which is preliminary data.</text>
</comment>
<dbReference type="Pfam" id="PF08244">
    <property type="entry name" value="Glyco_hydro_32C"/>
    <property type="match status" value="1"/>
</dbReference>
<evidence type="ECO:0000256" key="4">
    <source>
        <dbReference type="ARBA" id="ARBA00019623"/>
    </source>
</evidence>
<dbReference type="EC" id="3.2.1.26" evidence="3 8"/>
<dbReference type="NCBIfam" id="TIGR01322">
    <property type="entry name" value="scrB_fam"/>
    <property type="match status" value="1"/>
</dbReference>
<reference evidence="12 13" key="1">
    <citation type="submission" date="2019-03" db="EMBL/GenBank/DDBJ databases">
        <title>Genomic Encyclopedia of Type Strains, Phase IV (KMG-IV): sequencing the most valuable type-strain genomes for metagenomic binning, comparative biology and taxonomic classification.</title>
        <authorList>
            <person name="Goeker M."/>
        </authorList>
    </citation>
    <scope>NUCLEOTIDE SEQUENCE [LARGE SCALE GENOMIC DNA]</scope>
    <source>
        <strain evidence="12 13">DSM 24455</strain>
    </source>
</reference>
<dbReference type="GO" id="GO:0005985">
    <property type="term" value="P:sucrose metabolic process"/>
    <property type="evidence" value="ECO:0007669"/>
    <property type="project" value="UniProtKB-UniPathway"/>
</dbReference>
<keyword evidence="5 8" id="KW-0378">Hydrolase</keyword>
<dbReference type="InterPro" id="IPR051214">
    <property type="entry name" value="GH32_Enzymes"/>
</dbReference>
<proteinExistence type="inferred from homology"/>
<evidence type="ECO:0000256" key="5">
    <source>
        <dbReference type="ARBA" id="ARBA00022801"/>
    </source>
</evidence>
<evidence type="ECO:0000256" key="7">
    <source>
        <dbReference type="ARBA" id="ARBA00033367"/>
    </source>
</evidence>
<dbReference type="UniPathway" id="UPA00238"/>
<evidence type="ECO:0000256" key="6">
    <source>
        <dbReference type="ARBA" id="ARBA00023295"/>
    </source>
</evidence>
<evidence type="ECO:0000256" key="3">
    <source>
        <dbReference type="ARBA" id="ARBA00012758"/>
    </source>
</evidence>
<dbReference type="GO" id="GO:0004564">
    <property type="term" value="F:beta-fructofuranosidase activity"/>
    <property type="evidence" value="ECO:0007669"/>
    <property type="project" value="UniProtKB-EC"/>
</dbReference>
<evidence type="ECO:0000256" key="8">
    <source>
        <dbReference type="RuleBase" id="RU362110"/>
    </source>
</evidence>
<keyword evidence="6 8" id="KW-0326">Glycosidase</keyword>
<evidence type="ECO:0000259" key="10">
    <source>
        <dbReference type="Pfam" id="PF00251"/>
    </source>
</evidence>
<evidence type="ECO:0000313" key="13">
    <source>
        <dbReference type="Proteomes" id="UP000295325"/>
    </source>
</evidence>
<accession>A0A4R7K4D6</accession>
<dbReference type="InterPro" id="IPR013189">
    <property type="entry name" value="Glyco_hydro_32_C"/>
</dbReference>
<dbReference type="SUPFAM" id="SSF75005">
    <property type="entry name" value="Arabinanase/levansucrase/invertase"/>
    <property type="match status" value="1"/>
</dbReference>
<comment type="catalytic activity">
    <reaction evidence="8">
        <text>Hydrolysis of terminal non-reducing beta-D-fructofuranoside residues in beta-D-fructofuranosides.</text>
        <dbReference type="EC" id="3.2.1.26"/>
    </reaction>
</comment>
<evidence type="ECO:0000256" key="1">
    <source>
        <dbReference type="ARBA" id="ARBA00004914"/>
    </source>
</evidence>
<keyword evidence="9" id="KW-0963">Cytoplasm</keyword>
<dbReference type="SUPFAM" id="SSF49899">
    <property type="entry name" value="Concanavalin A-like lectins/glucanases"/>
    <property type="match status" value="1"/>
</dbReference>
<sequence>MDKTEELLNRAYECIEKNKDKVNSDYYRLKYHIMPPAGLLNDPNGFIEMNGEYHLFYQFHPFDTKHGLKFWGHVKSRDLVNWEELPIALAPSMWYETHGCYSGSAINNNGTLTLIYTGNVKDSEGNRETYQCLALSEDGINFRKYEGNPVIHNQPLGYTRHFRDPKVWRNGQDWYMVIGAQNEKLEGRALIFKSRDLTEWSFIGEAAGSNIDSTGYLGYMWECPDIFNLNGKDVLITCPQGIEPVGDLYNNIYQAGYFVGKLDYKTGRLKHGDFIELDRGFEFYAPQTTLDSKGRRLLVAWMGLPEEEDHPTVENGWIHALTIPRVLELRDNKIYQSPVEEMKLLRKNHVAYSDILIDNDEIELEKVEGDVLELIAEFELFDSLEFGIMLRCSEDGNEKTIISYDASEGKLKLDRNKSGKGYGGIRRCTLRDARKIKFNIFMDTSSLEIFINDGEEVFTSRIYPDKDSKGIKFFSKNGKVRLIRLDKWEL</sequence>
<dbReference type="OrthoDB" id="9759709at2"/>
<dbReference type="InterPro" id="IPR013148">
    <property type="entry name" value="Glyco_hydro_32_N"/>
</dbReference>
<evidence type="ECO:0000259" key="11">
    <source>
        <dbReference type="Pfam" id="PF08244"/>
    </source>
</evidence>
<evidence type="ECO:0000313" key="12">
    <source>
        <dbReference type="EMBL" id="TDT46067.1"/>
    </source>
</evidence>
<dbReference type="RefSeq" id="WP_133629365.1">
    <property type="nucleotide sequence ID" value="NZ_SOAZ01000037.1"/>
</dbReference>
<dbReference type="Proteomes" id="UP000295325">
    <property type="component" value="Unassembled WGS sequence"/>
</dbReference>
<dbReference type="AlphaFoldDB" id="A0A4R7K4D6"/>
<dbReference type="InterPro" id="IPR023296">
    <property type="entry name" value="Glyco_hydro_beta-prop_sf"/>
</dbReference>
<dbReference type="EMBL" id="SOAZ01000037">
    <property type="protein sequence ID" value="TDT46067.1"/>
    <property type="molecule type" value="Genomic_DNA"/>
</dbReference>